<evidence type="ECO:0000313" key="1">
    <source>
        <dbReference type="EMBL" id="KAI4339463.1"/>
    </source>
</evidence>
<comment type="caution">
    <text evidence="1">The sequence shown here is derived from an EMBL/GenBank/DDBJ whole genome shotgun (WGS) entry which is preliminary data.</text>
</comment>
<organism evidence="1 2">
    <name type="scientific">Melastoma candidum</name>
    <dbReference type="NCBI Taxonomy" id="119954"/>
    <lineage>
        <taxon>Eukaryota</taxon>
        <taxon>Viridiplantae</taxon>
        <taxon>Streptophyta</taxon>
        <taxon>Embryophyta</taxon>
        <taxon>Tracheophyta</taxon>
        <taxon>Spermatophyta</taxon>
        <taxon>Magnoliopsida</taxon>
        <taxon>eudicotyledons</taxon>
        <taxon>Gunneridae</taxon>
        <taxon>Pentapetalae</taxon>
        <taxon>rosids</taxon>
        <taxon>malvids</taxon>
        <taxon>Myrtales</taxon>
        <taxon>Melastomataceae</taxon>
        <taxon>Melastomatoideae</taxon>
        <taxon>Melastomateae</taxon>
        <taxon>Melastoma</taxon>
    </lineage>
</organism>
<gene>
    <name evidence="1" type="ORF">MLD38_024406</name>
</gene>
<evidence type="ECO:0000313" key="2">
    <source>
        <dbReference type="Proteomes" id="UP001057402"/>
    </source>
</evidence>
<reference evidence="2" key="1">
    <citation type="journal article" date="2023" name="Front. Plant Sci.">
        <title>Chromosomal-level genome assembly of Melastoma candidum provides insights into trichome evolution.</title>
        <authorList>
            <person name="Zhong Y."/>
            <person name="Wu W."/>
            <person name="Sun C."/>
            <person name="Zou P."/>
            <person name="Liu Y."/>
            <person name="Dai S."/>
            <person name="Zhou R."/>
        </authorList>
    </citation>
    <scope>NUCLEOTIDE SEQUENCE [LARGE SCALE GENOMIC DNA]</scope>
</reference>
<name>A0ACB9NRW8_9MYRT</name>
<accession>A0ACB9NRW8</accession>
<keyword evidence="2" id="KW-1185">Reference proteome</keyword>
<sequence>MGEGDSGGGRAGPRTRHKLKDLFVSTSSEDEAGEARMRRAEPLARLLGSGGGGVGMRSLRCRLMRASWRPVLVAIPE</sequence>
<dbReference type="EMBL" id="CM042886">
    <property type="protein sequence ID" value="KAI4339463.1"/>
    <property type="molecule type" value="Genomic_DNA"/>
</dbReference>
<proteinExistence type="predicted"/>
<protein>
    <submittedName>
        <fullName evidence="1">Uncharacterized protein</fullName>
    </submittedName>
</protein>
<dbReference type="Proteomes" id="UP001057402">
    <property type="component" value="Chromosome 7"/>
</dbReference>